<dbReference type="Proteomes" id="UP000242146">
    <property type="component" value="Unassembled WGS sequence"/>
</dbReference>
<dbReference type="AlphaFoldDB" id="A0A1X2GV46"/>
<comment type="caution">
    <text evidence="1">The sequence shown here is derived from an EMBL/GenBank/DDBJ whole genome shotgun (WGS) entry which is preliminary data.</text>
</comment>
<proteinExistence type="predicted"/>
<protein>
    <submittedName>
        <fullName evidence="1">Uncharacterized protein</fullName>
    </submittedName>
</protein>
<evidence type="ECO:0000313" key="1">
    <source>
        <dbReference type="EMBL" id="ORX61904.1"/>
    </source>
</evidence>
<organism evidence="1 2">
    <name type="scientific">Hesseltinella vesiculosa</name>
    <dbReference type="NCBI Taxonomy" id="101127"/>
    <lineage>
        <taxon>Eukaryota</taxon>
        <taxon>Fungi</taxon>
        <taxon>Fungi incertae sedis</taxon>
        <taxon>Mucoromycota</taxon>
        <taxon>Mucoromycotina</taxon>
        <taxon>Mucoromycetes</taxon>
        <taxon>Mucorales</taxon>
        <taxon>Cunninghamellaceae</taxon>
        <taxon>Hesseltinella</taxon>
    </lineage>
</organism>
<dbReference type="OrthoDB" id="2234754at2759"/>
<name>A0A1X2GV46_9FUNG</name>
<dbReference type="EMBL" id="MCGT01000002">
    <property type="protein sequence ID" value="ORX61904.1"/>
    <property type="molecule type" value="Genomic_DNA"/>
</dbReference>
<gene>
    <name evidence="1" type="ORF">DM01DRAFT_1331378</name>
</gene>
<reference evidence="1 2" key="1">
    <citation type="submission" date="2016-07" db="EMBL/GenBank/DDBJ databases">
        <title>Pervasive Adenine N6-methylation of Active Genes in Fungi.</title>
        <authorList>
            <consortium name="DOE Joint Genome Institute"/>
            <person name="Mondo S.J."/>
            <person name="Dannebaum R.O."/>
            <person name="Kuo R.C."/>
            <person name="Labutti K."/>
            <person name="Haridas S."/>
            <person name="Kuo A."/>
            <person name="Salamov A."/>
            <person name="Ahrendt S.R."/>
            <person name="Lipzen A."/>
            <person name="Sullivan W."/>
            <person name="Andreopoulos W.B."/>
            <person name="Clum A."/>
            <person name="Lindquist E."/>
            <person name="Daum C."/>
            <person name="Ramamoorthy G.K."/>
            <person name="Gryganskyi A."/>
            <person name="Culley D."/>
            <person name="Magnuson J.K."/>
            <person name="James T.Y."/>
            <person name="O'Malley M.A."/>
            <person name="Stajich J.E."/>
            <person name="Spatafora J.W."/>
            <person name="Visel A."/>
            <person name="Grigoriev I.V."/>
        </authorList>
    </citation>
    <scope>NUCLEOTIDE SEQUENCE [LARGE SCALE GENOMIC DNA]</scope>
    <source>
        <strain evidence="1 2">NRRL 3301</strain>
    </source>
</reference>
<evidence type="ECO:0000313" key="2">
    <source>
        <dbReference type="Proteomes" id="UP000242146"/>
    </source>
</evidence>
<keyword evidence="2" id="KW-1185">Reference proteome</keyword>
<sequence>MIFQFLAEWKLERTSLPKRPPPTPLHEPRSSSITVDSILSFEHMDWKLDKNTWSFQKDYVSFPRLDTDDDDHQ</sequence>
<accession>A0A1X2GV46</accession>